<dbReference type="EMBL" id="FNZR01000021">
    <property type="protein sequence ID" value="SEL98952.1"/>
    <property type="molecule type" value="Genomic_DNA"/>
</dbReference>
<dbReference type="RefSeq" id="WP_245747732.1">
    <property type="nucleotide sequence ID" value="NZ_FNZR01000021.1"/>
</dbReference>
<keyword evidence="2" id="KW-1185">Reference proteome</keyword>
<evidence type="ECO:0000313" key="2">
    <source>
        <dbReference type="Proteomes" id="UP000198916"/>
    </source>
</evidence>
<accession>A0A1H7UPL9</accession>
<protein>
    <submittedName>
        <fullName evidence="1">Uncharacterized protein</fullName>
    </submittedName>
</protein>
<dbReference type="STRING" id="332977.SAMN05421740_1215"/>
<organism evidence="1 2">
    <name type="scientific">Parapedobacter koreensis</name>
    <dbReference type="NCBI Taxonomy" id="332977"/>
    <lineage>
        <taxon>Bacteria</taxon>
        <taxon>Pseudomonadati</taxon>
        <taxon>Bacteroidota</taxon>
        <taxon>Sphingobacteriia</taxon>
        <taxon>Sphingobacteriales</taxon>
        <taxon>Sphingobacteriaceae</taxon>
        <taxon>Parapedobacter</taxon>
    </lineage>
</organism>
<gene>
    <name evidence="1" type="ORF">SAMN05421740_1215</name>
</gene>
<dbReference type="AlphaFoldDB" id="A0A1H7UPL9"/>
<reference evidence="2" key="1">
    <citation type="submission" date="2016-10" db="EMBL/GenBank/DDBJ databases">
        <authorList>
            <person name="Varghese N."/>
            <person name="Submissions S."/>
        </authorList>
    </citation>
    <scope>NUCLEOTIDE SEQUENCE [LARGE SCALE GENOMIC DNA]</scope>
    <source>
        <strain evidence="2">Jip14</strain>
    </source>
</reference>
<name>A0A1H7UPL9_9SPHI</name>
<dbReference type="Proteomes" id="UP000198916">
    <property type="component" value="Unassembled WGS sequence"/>
</dbReference>
<proteinExistence type="predicted"/>
<evidence type="ECO:0000313" key="1">
    <source>
        <dbReference type="EMBL" id="SEL98952.1"/>
    </source>
</evidence>
<sequence>MQRQSNINHIESISQLLRVLGLPAPLHPLIALVDYREASVEMLEKGEKITLDFYKIGERIKK</sequence>